<feature type="domain" description="N-acetyltransferase" evidence="1">
    <location>
        <begin position="26"/>
        <end position="176"/>
    </location>
</feature>
<evidence type="ECO:0000313" key="2">
    <source>
        <dbReference type="EMBL" id="CAB4738594.1"/>
    </source>
</evidence>
<dbReference type="Pfam" id="PF00583">
    <property type="entry name" value="Acetyltransf_1"/>
    <property type="match status" value="1"/>
</dbReference>
<dbReference type="AlphaFoldDB" id="A0A6J6SV00"/>
<dbReference type="Gene3D" id="3.40.630.30">
    <property type="match status" value="1"/>
</dbReference>
<name>A0A6J6SV00_9ZZZZ</name>
<dbReference type="GO" id="GO:0016747">
    <property type="term" value="F:acyltransferase activity, transferring groups other than amino-acyl groups"/>
    <property type="evidence" value="ECO:0007669"/>
    <property type="project" value="InterPro"/>
</dbReference>
<accession>A0A6J6SV00</accession>
<organism evidence="2">
    <name type="scientific">freshwater metagenome</name>
    <dbReference type="NCBI Taxonomy" id="449393"/>
    <lineage>
        <taxon>unclassified sequences</taxon>
        <taxon>metagenomes</taxon>
        <taxon>ecological metagenomes</taxon>
    </lineage>
</organism>
<sequence length="255" mass="28995">MEIENNQDDFDLRKVKWRMLSLLDIKEFKIAAQESTESNYEYLAYGAMFESISPFDYAMTYANMLYKDPVDHYGLFDGGKILGHMSFGVCFGQFGAEVIGWVRSGYHNKGVGELGLAYAEQIAFARKNFNFIALHISQKNKASRRVAEKAGFKPVLKMAYVTGGTECSVLYIKINPRIERLARQYGRRPIDVMNSPAGFQGMGHYLLSDGIVEFYGWPFPPFEENGRSINGFAFDDFTARINLSPKNFEPIDDDK</sequence>
<evidence type="ECO:0000259" key="1">
    <source>
        <dbReference type="PROSITE" id="PS51186"/>
    </source>
</evidence>
<dbReference type="InterPro" id="IPR016181">
    <property type="entry name" value="Acyl_CoA_acyltransferase"/>
</dbReference>
<dbReference type="InterPro" id="IPR000182">
    <property type="entry name" value="GNAT_dom"/>
</dbReference>
<reference evidence="2" key="1">
    <citation type="submission" date="2020-05" db="EMBL/GenBank/DDBJ databases">
        <authorList>
            <person name="Chiriac C."/>
            <person name="Salcher M."/>
            <person name="Ghai R."/>
            <person name="Kavagutti S V."/>
        </authorList>
    </citation>
    <scope>NUCLEOTIDE SEQUENCE</scope>
</reference>
<dbReference type="EMBL" id="CAEZZC010000001">
    <property type="protein sequence ID" value="CAB4738594.1"/>
    <property type="molecule type" value="Genomic_DNA"/>
</dbReference>
<protein>
    <submittedName>
        <fullName evidence="2">Unannotated protein</fullName>
    </submittedName>
</protein>
<proteinExistence type="predicted"/>
<dbReference type="SUPFAM" id="SSF55729">
    <property type="entry name" value="Acyl-CoA N-acyltransferases (Nat)"/>
    <property type="match status" value="1"/>
</dbReference>
<dbReference type="PROSITE" id="PS51186">
    <property type="entry name" value="GNAT"/>
    <property type="match status" value="1"/>
</dbReference>
<gene>
    <name evidence="2" type="ORF">UFOPK2822_00004</name>
</gene>